<comment type="caution">
    <text evidence="4">The sequence shown here is derived from an EMBL/GenBank/DDBJ whole genome shotgun (WGS) entry which is preliminary data.</text>
</comment>
<dbReference type="AlphaFoldDB" id="A0A370E095"/>
<evidence type="ECO:0000256" key="2">
    <source>
        <dbReference type="SAM" id="SignalP"/>
    </source>
</evidence>
<feature type="chain" id="PRO_5016944948" description="Surface antigen domain-containing protein" evidence="2">
    <location>
        <begin position="26"/>
        <end position="122"/>
    </location>
</feature>
<dbReference type="Proteomes" id="UP000255508">
    <property type="component" value="Unassembled WGS sequence"/>
</dbReference>
<name>A0A370E095_9GAMM</name>
<protein>
    <recommendedName>
        <fullName evidence="3">Surface antigen domain-containing protein</fullName>
    </recommendedName>
</protein>
<dbReference type="InterPro" id="IPR032635">
    <property type="entry name" value="Anti_2"/>
</dbReference>
<reference evidence="4 5" key="1">
    <citation type="journal article" date="2018" name="ISME J.">
        <title>Endosymbiont genomes yield clues of tubeworm success.</title>
        <authorList>
            <person name="Li Y."/>
            <person name="Liles M.R."/>
            <person name="Halanych K.M."/>
        </authorList>
    </citation>
    <scope>NUCLEOTIDE SEQUENCE [LARGE SCALE GENOMIC DNA]</scope>
    <source>
        <strain evidence="4">A1422</strain>
    </source>
</reference>
<sequence>MQFRFLRPTITLCILFGGICQPAQALELRWLQYSPVRYFTDKDWDMMKETARELLNSGKDGDSAAWENPESGNQGSLKALSTIEKGSTTCREAEITNQARKRSGTSRFTFCRQADGTWKISR</sequence>
<feature type="domain" description="Surface antigen" evidence="3">
    <location>
        <begin position="41"/>
        <end position="121"/>
    </location>
</feature>
<accession>A0A370E095</accession>
<organism evidence="4 5">
    <name type="scientific">endosymbiont of Lamellibrachia luymesi</name>
    <dbReference type="NCBI Taxonomy" id="2200907"/>
    <lineage>
        <taxon>Bacteria</taxon>
        <taxon>Pseudomonadati</taxon>
        <taxon>Pseudomonadota</taxon>
        <taxon>Gammaproteobacteria</taxon>
        <taxon>sulfur-oxidizing symbionts</taxon>
    </lineage>
</organism>
<evidence type="ECO:0000256" key="1">
    <source>
        <dbReference type="SAM" id="MobiDB-lite"/>
    </source>
</evidence>
<evidence type="ECO:0000313" key="4">
    <source>
        <dbReference type="EMBL" id="RDH92789.1"/>
    </source>
</evidence>
<evidence type="ECO:0000259" key="3">
    <source>
        <dbReference type="Pfam" id="PF16998"/>
    </source>
</evidence>
<feature type="region of interest" description="Disordered" evidence="1">
    <location>
        <begin position="57"/>
        <end position="78"/>
    </location>
</feature>
<dbReference type="EMBL" id="QFXD01000046">
    <property type="protein sequence ID" value="RDH92789.1"/>
    <property type="molecule type" value="Genomic_DNA"/>
</dbReference>
<feature type="signal peptide" evidence="2">
    <location>
        <begin position="1"/>
        <end position="25"/>
    </location>
</feature>
<evidence type="ECO:0000313" key="5">
    <source>
        <dbReference type="Proteomes" id="UP000255508"/>
    </source>
</evidence>
<proteinExistence type="predicted"/>
<dbReference type="Pfam" id="PF16998">
    <property type="entry name" value="17kDa_Anti_2"/>
    <property type="match status" value="1"/>
</dbReference>
<keyword evidence="2" id="KW-0732">Signal</keyword>
<gene>
    <name evidence="4" type="ORF">DIZ79_02500</name>
</gene>